<dbReference type="InterPro" id="IPR036513">
    <property type="entry name" value="STAS_dom_sf"/>
</dbReference>
<evidence type="ECO:0000256" key="2">
    <source>
        <dbReference type="RuleBase" id="RU003749"/>
    </source>
</evidence>
<dbReference type="PANTHER" id="PTHR33495">
    <property type="entry name" value="ANTI-SIGMA FACTOR ANTAGONIST TM_1081-RELATED-RELATED"/>
    <property type="match status" value="1"/>
</dbReference>
<gene>
    <name evidence="4" type="ORF">QFZ49_003172</name>
</gene>
<evidence type="ECO:0000313" key="4">
    <source>
        <dbReference type="EMBL" id="MDQ0933232.1"/>
    </source>
</evidence>
<dbReference type="SUPFAM" id="SSF52091">
    <property type="entry name" value="SpoIIaa-like"/>
    <property type="match status" value="1"/>
</dbReference>
<dbReference type="CDD" id="cd07043">
    <property type="entry name" value="STAS_anti-anti-sigma_factors"/>
    <property type="match status" value="1"/>
</dbReference>
<proteinExistence type="inferred from homology"/>
<keyword evidence="5" id="KW-1185">Reference proteome</keyword>
<feature type="domain" description="STAS" evidence="3">
    <location>
        <begin position="51"/>
        <end position="160"/>
    </location>
</feature>
<dbReference type="EMBL" id="JAUSZS010000004">
    <property type="protein sequence ID" value="MDQ0933232.1"/>
    <property type="molecule type" value="Genomic_DNA"/>
</dbReference>
<sequence length="160" mass="17265">MPQGLPSGTGCIHTMTVGQNLRVHAPCPGRSQHSCEETVADNQKAHQPDRFSVEREVVDGVRVVTVRGEIDHDVKDILSEALLSKDDSVAPQRIVADLIGVTFMDSSGINVFVAAHREVRNAQGWLRIVGAQGPVLHILQLVGLDAVIPCHPTVEQALNT</sequence>
<evidence type="ECO:0000259" key="3">
    <source>
        <dbReference type="PROSITE" id="PS50801"/>
    </source>
</evidence>
<comment type="caution">
    <text evidence="4">The sequence shown here is derived from an EMBL/GenBank/DDBJ whole genome shotgun (WGS) entry which is preliminary data.</text>
</comment>
<dbReference type="NCBIfam" id="TIGR00377">
    <property type="entry name" value="ant_ant_sig"/>
    <property type="match status" value="1"/>
</dbReference>
<dbReference type="PANTHER" id="PTHR33495:SF2">
    <property type="entry name" value="ANTI-SIGMA FACTOR ANTAGONIST TM_1081-RELATED"/>
    <property type="match status" value="1"/>
</dbReference>
<dbReference type="Proteomes" id="UP001223072">
    <property type="component" value="Unassembled WGS sequence"/>
</dbReference>
<accession>A0ABU0RML2</accession>
<name>A0ABU0RML2_9ACTN</name>
<dbReference type="InterPro" id="IPR003658">
    <property type="entry name" value="Anti-sigma_ant"/>
</dbReference>
<evidence type="ECO:0000313" key="5">
    <source>
        <dbReference type="Proteomes" id="UP001223072"/>
    </source>
</evidence>
<dbReference type="Gene3D" id="3.30.750.24">
    <property type="entry name" value="STAS domain"/>
    <property type="match status" value="1"/>
</dbReference>
<reference evidence="4 5" key="1">
    <citation type="submission" date="2023-07" db="EMBL/GenBank/DDBJ databases">
        <title>Comparative genomics of wheat-associated soil bacteria to identify genetic determinants of phenazine resistance.</title>
        <authorList>
            <person name="Mouncey N."/>
        </authorList>
    </citation>
    <scope>NUCLEOTIDE SEQUENCE [LARGE SCALE GENOMIC DNA]</scope>
    <source>
        <strain evidence="4 5">W2I16</strain>
    </source>
</reference>
<dbReference type="PROSITE" id="PS50801">
    <property type="entry name" value="STAS"/>
    <property type="match status" value="1"/>
</dbReference>
<evidence type="ECO:0000256" key="1">
    <source>
        <dbReference type="ARBA" id="ARBA00009013"/>
    </source>
</evidence>
<protein>
    <recommendedName>
        <fullName evidence="2">Anti-sigma factor antagonist</fullName>
    </recommendedName>
</protein>
<comment type="similarity">
    <text evidence="1 2">Belongs to the anti-sigma-factor antagonist family.</text>
</comment>
<dbReference type="Pfam" id="PF01740">
    <property type="entry name" value="STAS"/>
    <property type="match status" value="1"/>
</dbReference>
<organism evidence="4 5">
    <name type="scientific">Streptomyces turgidiscabies</name>
    <dbReference type="NCBI Taxonomy" id="85558"/>
    <lineage>
        <taxon>Bacteria</taxon>
        <taxon>Bacillati</taxon>
        <taxon>Actinomycetota</taxon>
        <taxon>Actinomycetes</taxon>
        <taxon>Kitasatosporales</taxon>
        <taxon>Streptomycetaceae</taxon>
        <taxon>Streptomyces</taxon>
    </lineage>
</organism>
<dbReference type="InterPro" id="IPR002645">
    <property type="entry name" value="STAS_dom"/>
</dbReference>